<feature type="domain" description="Methyltransferase" evidence="2">
    <location>
        <begin position="50"/>
        <end position="149"/>
    </location>
</feature>
<evidence type="ECO:0000313" key="4">
    <source>
        <dbReference type="Proteomes" id="UP001410795"/>
    </source>
</evidence>
<sequence length="250" mass="26329">MVAAEGRRHGVSDTYEGMGELHDLFMIDVWDALRPALVETFAHLGTDTTILDIGAGTGLGTRALAQSTAAHVVAVEPSPIMRAVLLARVVDDPALVERVSVFAGAVPDILDDVTGPVSGFVCAHMLGHLTPGQREATFARLRGMLSPGGVGLITLPRPGAPTGEETVEEATRIGGHRYLARHRSRPGGAGSTSEYLVLDGDRVLRRHAFVASWQAPTLDQLRSELDRAGLRLAGGSDDVVGLVRHVGAVA</sequence>
<dbReference type="InterPro" id="IPR029063">
    <property type="entry name" value="SAM-dependent_MTases_sf"/>
</dbReference>
<name>A0ABP7BJP3_9MICO</name>
<dbReference type="PANTHER" id="PTHR43861">
    <property type="entry name" value="TRANS-ACONITATE 2-METHYLTRANSFERASE-RELATED"/>
    <property type="match status" value="1"/>
</dbReference>
<accession>A0ABP7BJP3</accession>
<dbReference type="EMBL" id="BAAAYV010000011">
    <property type="protein sequence ID" value="GAA3661399.1"/>
    <property type="molecule type" value="Genomic_DNA"/>
</dbReference>
<protein>
    <recommendedName>
        <fullName evidence="2">Methyltransferase domain-containing protein</fullName>
    </recommendedName>
</protein>
<evidence type="ECO:0000259" key="2">
    <source>
        <dbReference type="Pfam" id="PF13649"/>
    </source>
</evidence>
<gene>
    <name evidence="3" type="ORF">GCM10022202_23320</name>
</gene>
<evidence type="ECO:0000256" key="1">
    <source>
        <dbReference type="ARBA" id="ARBA00022679"/>
    </source>
</evidence>
<dbReference type="Gene3D" id="3.40.50.150">
    <property type="entry name" value="Vaccinia Virus protein VP39"/>
    <property type="match status" value="1"/>
</dbReference>
<dbReference type="PANTHER" id="PTHR43861:SF3">
    <property type="entry name" value="PUTATIVE (AFU_ORTHOLOGUE AFUA_2G14390)-RELATED"/>
    <property type="match status" value="1"/>
</dbReference>
<comment type="caution">
    <text evidence="3">The sequence shown here is derived from an EMBL/GenBank/DDBJ whole genome shotgun (WGS) entry which is preliminary data.</text>
</comment>
<organism evidence="3 4">
    <name type="scientific">Microbacterium marinilacus</name>
    <dbReference type="NCBI Taxonomy" id="415209"/>
    <lineage>
        <taxon>Bacteria</taxon>
        <taxon>Bacillati</taxon>
        <taxon>Actinomycetota</taxon>
        <taxon>Actinomycetes</taxon>
        <taxon>Micrococcales</taxon>
        <taxon>Microbacteriaceae</taxon>
        <taxon>Microbacterium</taxon>
    </lineage>
</organism>
<keyword evidence="4" id="KW-1185">Reference proteome</keyword>
<dbReference type="InterPro" id="IPR041698">
    <property type="entry name" value="Methyltransf_25"/>
</dbReference>
<dbReference type="Pfam" id="PF13649">
    <property type="entry name" value="Methyltransf_25"/>
    <property type="match status" value="1"/>
</dbReference>
<evidence type="ECO:0000313" key="3">
    <source>
        <dbReference type="EMBL" id="GAA3661399.1"/>
    </source>
</evidence>
<dbReference type="Proteomes" id="UP001410795">
    <property type="component" value="Unassembled WGS sequence"/>
</dbReference>
<dbReference type="CDD" id="cd02440">
    <property type="entry name" value="AdoMet_MTases"/>
    <property type="match status" value="1"/>
</dbReference>
<reference evidence="4" key="1">
    <citation type="journal article" date="2019" name="Int. J. Syst. Evol. Microbiol.">
        <title>The Global Catalogue of Microorganisms (GCM) 10K type strain sequencing project: providing services to taxonomists for standard genome sequencing and annotation.</title>
        <authorList>
            <consortium name="The Broad Institute Genomics Platform"/>
            <consortium name="The Broad Institute Genome Sequencing Center for Infectious Disease"/>
            <person name="Wu L."/>
            <person name="Ma J."/>
        </authorList>
    </citation>
    <scope>NUCLEOTIDE SEQUENCE [LARGE SCALE GENOMIC DNA]</scope>
    <source>
        <strain evidence="4">JCM 16546</strain>
    </source>
</reference>
<proteinExistence type="predicted"/>
<dbReference type="SUPFAM" id="SSF53335">
    <property type="entry name" value="S-adenosyl-L-methionine-dependent methyltransferases"/>
    <property type="match status" value="1"/>
</dbReference>
<keyword evidence="1" id="KW-0808">Transferase</keyword>